<organism evidence="1">
    <name type="scientific">Lepeophtheirus salmonis</name>
    <name type="common">Salmon louse</name>
    <name type="synonym">Caligus salmonis</name>
    <dbReference type="NCBI Taxonomy" id="72036"/>
    <lineage>
        <taxon>Eukaryota</taxon>
        <taxon>Metazoa</taxon>
        <taxon>Ecdysozoa</taxon>
        <taxon>Arthropoda</taxon>
        <taxon>Crustacea</taxon>
        <taxon>Multicrustacea</taxon>
        <taxon>Hexanauplia</taxon>
        <taxon>Copepoda</taxon>
        <taxon>Siphonostomatoida</taxon>
        <taxon>Caligidae</taxon>
        <taxon>Lepeophtheirus</taxon>
    </lineage>
</organism>
<sequence length="53" mass="6108">MWIIQHVKHELVHILPILMEQSVIIATTQTQDTAHNKIGLIFISFQIDSDNLL</sequence>
<proteinExistence type="predicted"/>
<accession>A0A0K2T7J3</accession>
<dbReference type="AlphaFoldDB" id="A0A0K2T7J3"/>
<dbReference type="EMBL" id="HACA01004181">
    <property type="protein sequence ID" value="CDW21542.1"/>
    <property type="molecule type" value="Transcribed_RNA"/>
</dbReference>
<evidence type="ECO:0000313" key="1">
    <source>
        <dbReference type="EMBL" id="CDW21542.1"/>
    </source>
</evidence>
<protein>
    <submittedName>
        <fullName evidence="1">Uncharacterized protein</fullName>
    </submittedName>
</protein>
<reference evidence="1" key="1">
    <citation type="submission" date="2014-05" db="EMBL/GenBank/DDBJ databases">
        <authorList>
            <person name="Chronopoulou M."/>
        </authorList>
    </citation>
    <scope>NUCLEOTIDE SEQUENCE</scope>
    <source>
        <tissue evidence="1">Whole organism</tissue>
    </source>
</reference>
<name>A0A0K2T7J3_LEPSM</name>